<organism evidence="1 2">
    <name type="scientific">Alternaria burnsii</name>
    <dbReference type="NCBI Taxonomy" id="1187904"/>
    <lineage>
        <taxon>Eukaryota</taxon>
        <taxon>Fungi</taxon>
        <taxon>Dikarya</taxon>
        <taxon>Ascomycota</taxon>
        <taxon>Pezizomycotina</taxon>
        <taxon>Dothideomycetes</taxon>
        <taxon>Pleosporomycetidae</taxon>
        <taxon>Pleosporales</taxon>
        <taxon>Pleosporineae</taxon>
        <taxon>Pleosporaceae</taxon>
        <taxon>Alternaria</taxon>
        <taxon>Alternaria sect. Alternaria</taxon>
    </lineage>
</organism>
<accession>A0A8H7AWE8</accession>
<dbReference type="RefSeq" id="XP_038782130.1">
    <property type="nucleotide sequence ID" value="XM_038935334.1"/>
</dbReference>
<dbReference type="GeneID" id="62208512"/>
<gene>
    <name evidence="1" type="ORF">GT037_010287</name>
</gene>
<dbReference type="CDD" id="cd11577">
    <property type="entry name" value="GH71"/>
    <property type="match status" value="1"/>
</dbReference>
<dbReference type="InterPro" id="IPR005197">
    <property type="entry name" value="Glyco_hydro_71"/>
</dbReference>
<dbReference type="Pfam" id="PF03659">
    <property type="entry name" value="Glyco_hydro_71"/>
    <property type="match status" value="1"/>
</dbReference>
<evidence type="ECO:0000313" key="2">
    <source>
        <dbReference type="Proteomes" id="UP000596902"/>
    </source>
</evidence>
<dbReference type="Gene3D" id="3.20.20.80">
    <property type="entry name" value="Glycosidases"/>
    <property type="match status" value="1"/>
</dbReference>
<dbReference type="Proteomes" id="UP000596902">
    <property type="component" value="Unassembled WGS sequence"/>
</dbReference>
<protein>
    <submittedName>
        <fullName evidence="1">Glycoside hydrolase family 71 protein</fullName>
    </submittedName>
</protein>
<reference evidence="1" key="2">
    <citation type="submission" date="2020-08" db="EMBL/GenBank/DDBJ databases">
        <title>Draft Genome Sequence of Cumin Blight Pathogen Alternaria burnsii.</title>
        <authorList>
            <person name="Feng Z."/>
        </authorList>
    </citation>
    <scope>NUCLEOTIDE SEQUENCE</scope>
    <source>
        <strain evidence="1">CBS107.38</strain>
    </source>
</reference>
<dbReference type="GO" id="GO:0051118">
    <property type="term" value="F:glucan endo-1,3-alpha-glucosidase activity"/>
    <property type="evidence" value="ECO:0007669"/>
    <property type="project" value="InterPro"/>
</dbReference>
<proteinExistence type="predicted"/>
<dbReference type="AlphaFoldDB" id="A0A8H7AWE8"/>
<comment type="caution">
    <text evidence="1">The sequence shown here is derived from an EMBL/GenBank/DDBJ whole genome shotgun (WGS) entry which is preliminary data.</text>
</comment>
<name>A0A8H7AWE8_9PLEO</name>
<evidence type="ECO:0000313" key="1">
    <source>
        <dbReference type="EMBL" id="KAF7671765.1"/>
    </source>
</evidence>
<keyword evidence="1" id="KW-0378">Hydrolase</keyword>
<dbReference type="EMBL" id="JAAABM010000020">
    <property type="protein sequence ID" value="KAF7671765.1"/>
    <property type="molecule type" value="Genomic_DNA"/>
</dbReference>
<sequence length="481" mass="53921">MRFDSTFVAGLMASAVAGRATPRSVVDRPIVAHYMVGGLQNNDVRQDILDAKNIGLDGFALNFDQFEWWSNDTVTYMFNNAEDIGGFSLFFSFDHGHGVLKSPMDYADYFTRYSTYPSYLKMRDPSDNVDKPLLSTFGGEDFTDDDWNKFKGKVGNVLVVPGFSEIYNPSTSFFNSRTALDGVFNWNSWPATQDGKVTVSAATDRTFQTAADKANKLFMMGISPVQYKHLSNKDNWYRRGEDNLENRFGQILDLQPDMVQLQTWNDAGEGHYMGKLHSDPLDDRTELLTDDYDHTGYWQILQPFIAAWKRGDRTTANMHPTDGKAVQGTFWHHTLTVGGTCYDDDVAKSGDIAKAAEDAVSGVVLVPEGKTNLVAVVNVGTKELNKTNLRPGFNKFKFTGLEKLIPGKVQLEVWDESTMVGGGYGKEQHAVLVATGKAKGLEEQRATARLTVRSKGVKDYTRTEIDRENKRQKLEIKEHNE</sequence>
<keyword evidence="2" id="KW-1185">Reference proteome</keyword>
<reference evidence="1" key="1">
    <citation type="submission" date="2020-01" db="EMBL/GenBank/DDBJ databases">
        <authorList>
            <person name="Feng Z.H.Z."/>
        </authorList>
    </citation>
    <scope>NUCLEOTIDE SEQUENCE</scope>
    <source>
        <strain evidence="1">CBS107.38</strain>
    </source>
</reference>